<protein>
    <submittedName>
        <fullName evidence="2">Uncharacterized protein</fullName>
    </submittedName>
</protein>
<evidence type="ECO:0000313" key="2">
    <source>
        <dbReference type="EMBL" id="NAS19012.1"/>
    </source>
</evidence>
<gene>
    <name evidence="2" type="ORF">GND98_014315</name>
</gene>
<dbReference type="AlphaFoldDB" id="A0A6L9ER65"/>
<evidence type="ECO:0000256" key="1">
    <source>
        <dbReference type="SAM" id="Coils"/>
    </source>
</evidence>
<keyword evidence="1" id="KW-0175">Coiled coil</keyword>
<sequence>MNFKSEYIKNEINRLQQLLDNDNRFKQEFIKNKEKLNNSINDCNEKNIVDKICKQNLFQFCGFKEYGKRVEINDWFSGYIAFRSDSLKQAEKIKAYYIKEYNIEIYKKNITERNEGFITELVFVEKLWGKVLFSNQDNRYYLYIYRSNKINDEDYYLRFNCIDFISFILKKTHEESKRLLISIMSSSASRENEELIAMYNQNILILDNEIWKFDYLNRFIYLYIEALKQMIDLAKNDIHKLNKINNKYYLYCSSSYLTQKINIKDTTARNYLHIFTALELIDKIENKDNTGMYSINEFTEDILNNANMIAKEFIDNKISVSKFKKKTSLSMFGKEKTELIFSDKNNK</sequence>
<organism evidence="2 3">
    <name type="scientific">Clostridium butyricum</name>
    <dbReference type="NCBI Taxonomy" id="1492"/>
    <lineage>
        <taxon>Bacteria</taxon>
        <taxon>Bacillati</taxon>
        <taxon>Bacillota</taxon>
        <taxon>Clostridia</taxon>
        <taxon>Eubacteriales</taxon>
        <taxon>Clostridiaceae</taxon>
        <taxon>Clostridium</taxon>
    </lineage>
</organism>
<evidence type="ECO:0000313" key="3">
    <source>
        <dbReference type="Proteomes" id="UP000474042"/>
    </source>
</evidence>
<dbReference type="Proteomes" id="UP000474042">
    <property type="component" value="Unassembled WGS sequence"/>
</dbReference>
<comment type="caution">
    <text evidence="2">The sequence shown here is derived from an EMBL/GenBank/DDBJ whole genome shotgun (WGS) entry which is preliminary data.</text>
</comment>
<reference evidence="2 3" key="1">
    <citation type="submission" date="2020-01" db="EMBL/GenBank/DDBJ databases">
        <title>Genome sequence of a 1,3-propanediol producer, Clostridium butyricum S3.</title>
        <authorList>
            <person name="Zhou J."/>
        </authorList>
    </citation>
    <scope>NUCLEOTIDE SEQUENCE [LARGE SCALE GENOMIC DNA]</scope>
    <source>
        <strain evidence="2 3">S3</strain>
    </source>
</reference>
<name>A0A6L9ER65_CLOBU</name>
<accession>A0A6L9ER65</accession>
<proteinExistence type="predicted"/>
<dbReference type="EMBL" id="WOFV02000052">
    <property type="protein sequence ID" value="NAS19012.1"/>
    <property type="molecule type" value="Genomic_DNA"/>
</dbReference>
<feature type="coiled-coil region" evidence="1">
    <location>
        <begin position="8"/>
        <end position="46"/>
    </location>
</feature>